<organism evidence="2 3">
    <name type="scientific">Pleurodeles waltl</name>
    <name type="common">Iberian ribbed newt</name>
    <dbReference type="NCBI Taxonomy" id="8319"/>
    <lineage>
        <taxon>Eukaryota</taxon>
        <taxon>Metazoa</taxon>
        <taxon>Chordata</taxon>
        <taxon>Craniata</taxon>
        <taxon>Vertebrata</taxon>
        <taxon>Euteleostomi</taxon>
        <taxon>Amphibia</taxon>
        <taxon>Batrachia</taxon>
        <taxon>Caudata</taxon>
        <taxon>Salamandroidea</taxon>
        <taxon>Salamandridae</taxon>
        <taxon>Pleurodelinae</taxon>
        <taxon>Pleurodeles</taxon>
    </lineage>
</organism>
<keyword evidence="1" id="KW-0472">Membrane</keyword>
<evidence type="ECO:0000313" key="3">
    <source>
        <dbReference type="Proteomes" id="UP001066276"/>
    </source>
</evidence>
<keyword evidence="1" id="KW-1133">Transmembrane helix</keyword>
<dbReference type="AlphaFoldDB" id="A0AAV7T5P4"/>
<sequence>MTGSCGPRRWRQWVSGGGSRLCERGVWGCGAVPQVAHFQPCPGDLRSLRSFSCMSARRRIPRILIVLPIMGTVQPKAVVLALHVGGVFRVFSGHPM</sequence>
<keyword evidence="1" id="KW-0812">Transmembrane</keyword>
<proteinExistence type="predicted"/>
<reference evidence="2" key="1">
    <citation type="journal article" date="2022" name="bioRxiv">
        <title>Sequencing and chromosome-scale assembly of the giantPleurodeles waltlgenome.</title>
        <authorList>
            <person name="Brown T."/>
            <person name="Elewa A."/>
            <person name="Iarovenko S."/>
            <person name="Subramanian E."/>
            <person name="Araus A.J."/>
            <person name="Petzold A."/>
            <person name="Susuki M."/>
            <person name="Suzuki K.-i.T."/>
            <person name="Hayashi T."/>
            <person name="Toyoda A."/>
            <person name="Oliveira C."/>
            <person name="Osipova E."/>
            <person name="Leigh N.D."/>
            <person name="Simon A."/>
            <person name="Yun M.H."/>
        </authorList>
    </citation>
    <scope>NUCLEOTIDE SEQUENCE</scope>
    <source>
        <strain evidence="2">20211129_DDA</strain>
        <tissue evidence="2">Liver</tissue>
    </source>
</reference>
<keyword evidence="3" id="KW-1185">Reference proteome</keyword>
<name>A0AAV7T5P4_PLEWA</name>
<comment type="caution">
    <text evidence="2">The sequence shown here is derived from an EMBL/GenBank/DDBJ whole genome shotgun (WGS) entry which is preliminary data.</text>
</comment>
<feature type="transmembrane region" description="Helical" evidence="1">
    <location>
        <begin position="64"/>
        <end position="91"/>
    </location>
</feature>
<evidence type="ECO:0000256" key="1">
    <source>
        <dbReference type="SAM" id="Phobius"/>
    </source>
</evidence>
<evidence type="ECO:0000313" key="2">
    <source>
        <dbReference type="EMBL" id="KAJ1171621.1"/>
    </source>
</evidence>
<protein>
    <submittedName>
        <fullName evidence="2">Uncharacterized protein</fullName>
    </submittedName>
</protein>
<gene>
    <name evidence="2" type="ORF">NDU88_003481</name>
</gene>
<accession>A0AAV7T5P4</accession>
<dbReference type="Proteomes" id="UP001066276">
    <property type="component" value="Chromosome 4_1"/>
</dbReference>
<dbReference type="EMBL" id="JANPWB010000007">
    <property type="protein sequence ID" value="KAJ1171621.1"/>
    <property type="molecule type" value="Genomic_DNA"/>
</dbReference>